<dbReference type="InterPro" id="IPR020843">
    <property type="entry name" value="ER"/>
</dbReference>
<dbReference type="PANTHER" id="PTHR42813:SF4">
    <property type="entry name" value="NADP-DEPENDENT ISOPROPANOL DEHYDROGENASE"/>
    <property type="match status" value="1"/>
</dbReference>
<dbReference type="Proteomes" id="UP000189677">
    <property type="component" value="Chromosome"/>
</dbReference>
<keyword evidence="3 6" id="KW-0479">Metal-binding</keyword>
<evidence type="ECO:0000256" key="6">
    <source>
        <dbReference type="RuleBase" id="RU361277"/>
    </source>
</evidence>
<feature type="domain" description="Enoyl reductase (ER)" evidence="7">
    <location>
        <begin position="10"/>
        <end position="347"/>
    </location>
</feature>
<evidence type="ECO:0000259" key="7">
    <source>
        <dbReference type="SMART" id="SM00829"/>
    </source>
</evidence>
<gene>
    <name evidence="8" type="ORF">BBN63_32685</name>
</gene>
<evidence type="ECO:0000313" key="8">
    <source>
        <dbReference type="EMBL" id="AQU70233.1"/>
    </source>
</evidence>
<dbReference type="RefSeq" id="WP_078078914.1">
    <property type="nucleotide sequence ID" value="NZ_CP018047.1"/>
</dbReference>
<evidence type="ECO:0000256" key="2">
    <source>
        <dbReference type="ARBA" id="ARBA00008072"/>
    </source>
</evidence>
<evidence type="ECO:0000256" key="3">
    <source>
        <dbReference type="ARBA" id="ARBA00022723"/>
    </source>
</evidence>
<keyword evidence="9" id="KW-1185">Reference proteome</keyword>
<protein>
    <recommendedName>
        <fullName evidence="7">Enoyl reductase (ER) domain-containing protein</fullName>
    </recommendedName>
</protein>
<dbReference type="Gene3D" id="3.40.50.720">
    <property type="entry name" value="NAD(P)-binding Rossmann-like Domain"/>
    <property type="match status" value="1"/>
</dbReference>
<comment type="cofactor">
    <cofactor evidence="1 6">
        <name>Zn(2+)</name>
        <dbReference type="ChEBI" id="CHEBI:29105"/>
    </cofactor>
</comment>
<evidence type="ECO:0000256" key="1">
    <source>
        <dbReference type="ARBA" id="ARBA00001947"/>
    </source>
</evidence>
<evidence type="ECO:0000256" key="5">
    <source>
        <dbReference type="ARBA" id="ARBA00023002"/>
    </source>
</evidence>
<dbReference type="SUPFAM" id="SSF51735">
    <property type="entry name" value="NAD(P)-binding Rossmann-fold domains"/>
    <property type="match status" value="1"/>
</dbReference>
<accession>A0A1U9R1Y9</accession>
<evidence type="ECO:0000256" key="4">
    <source>
        <dbReference type="ARBA" id="ARBA00022833"/>
    </source>
</evidence>
<dbReference type="InterPro" id="IPR013154">
    <property type="entry name" value="ADH-like_N"/>
</dbReference>
<dbReference type="InterPro" id="IPR002328">
    <property type="entry name" value="ADH_Zn_CS"/>
</dbReference>
<name>A0A1U9R1Y9_STRNV</name>
<dbReference type="Pfam" id="PF00107">
    <property type="entry name" value="ADH_zinc_N"/>
    <property type="match status" value="1"/>
</dbReference>
<dbReference type="Pfam" id="PF08240">
    <property type="entry name" value="ADH_N"/>
    <property type="match status" value="1"/>
</dbReference>
<dbReference type="Gene3D" id="3.90.180.10">
    <property type="entry name" value="Medium-chain alcohol dehydrogenases, catalytic domain"/>
    <property type="match status" value="1"/>
</dbReference>
<dbReference type="OrthoDB" id="241504at2"/>
<dbReference type="EMBL" id="CP018047">
    <property type="protein sequence ID" value="AQU70233.1"/>
    <property type="molecule type" value="Genomic_DNA"/>
</dbReference>
<dbReference type="GO" id="GO:0016491">
    <property type="term" value="F:oxidoreductase activity"/>
    <property type="evidence" value="ECO:0007669"/>
    <property type="project" value="UniProtKB-KW"/>
</dbReference>
<keyword evidence="4 6" id="KW-0862">Zinc</keyword>
<sequence>MKGYVIQEKGLADWQEVPVPEIGPYDALVRPTAVATCTTDVHLIDSLSLPNALGKVIGHEAVGVVERVGDLVTDFAPGDRVVLPAGLADWRHPRAQRGEGKYHQSKSPYFSDDPANGGWFSELVKCFEADSNLAHIPDSVTDVQAVSVDDMAATGFTGVERMEIQFGEVVVVLGVGPVGLMGVAAAALRGAGRIIAVGSRPNTMTLATRYGATDLVDYKRGDVYEQIMTLTSGAQVDSVLVASGGNASDQIGTAMRLTKFGGHVSVVSGFFDDESVTIPMDVWNYGVMEKFLTAAQANQGRDYMERLLLLIANGKLDTQPLATHVLHGWDNVGESLELMRSRDQSVIKPVVVVG</sequence>
<dbReference type="InterPro" id="IPR036291">
    <property type="entry name" value="NAD(P)-bd_dom_sf"/>
</dbReference>
<reference evidence="8 9" key="1">
    <citation type="submission" date="2016-11" db="EMBL/GenBank/DDBJ databases">
        <title>Complete genome sequence of Streptomyces niveus SCSIO 3406.</title>
        <authorList>
            <person name="Zhu Q."/>
            <person name="Cheng W."/>
            <person name="Song Y."/>
            <person name="Li Q."/>
            <person name="Ju J."/>
        </authorList>
    </citation>
    <scope>NUCLEOTIDE SEQUENCE [LARGE SCALE GENOMIC DNA]</scope>
    <source>
        <strain evidence="8 9">SCSIO 3406</strain>
    </source>
</reference>
<dbReference type="KEGG" id="snw:BBN63_32685"/>
<dbReference type="SUPFAM" id="SSF50129">
    <property type="entry name" value="GroES-like"/>
    <property type="match status" value="1"/>
</dbReference>
<dbReference type="AlphaFoldDB" id="A0A1U9R1Y9"/>
<keyword evidence="5" id="KW-0560">Oxidoreductase</keyword>
<proteinExistence type="inferred from homology"/>
<organism evidence="8 9">
    <name type="scientific">Streptomyces niveus</name>
    <name type="common">Streptomyces spheroides</name>
    <dbReference type="NCBI Taxonomy" id="193462"/>
    <lineage>
        <taxon>Bacteria</taxon>
        <taxon>Bacillati</taxon>
        <taxon>Actinomycetota</taxon>
        <taxon>Actinomycetes</taxon>
        <taxon>Kitasatosporales</taxon>
        <taxon>Streptomycetaceae</taxon>
        <taxon>Streptomyces</taxon>
    </lineage>
</organism>
<comment type="similarity">
    <text evidence="2 6">Belongs to the zinc-containing alcohol dehydrogenase family.</text>
</comment>
<dbReference type="PANTHER" id="PTHR42813">
    <property type="entry name" value="ZINC-TYPE ALCOHOL DEHYDROGENASE-LIKE"/>
    <property type="match status" value="1"/>
</dbReference>
<dbReference type="InterPro" id="IPR013149">
    <property type="entry name" value="ADH-like_C"/>
</dbReference>
<dbReference type="PROSITE" id="PS00059">
    <property type="entry name" value="ADH_ZINC"/>
    <property type="match status" value="1"/>
</dbReference>
<dbReference type="GO" id="GO:0008270">
    <property type="term" value="F:zinc ion binding"/>
    <property type="evidence" value="ECO:0007669"/>
    <property type="project" value="InterPro"/>
</dbReference>
<dbReference type="SMART" id="SM00829">
    <property type="entry name" value="PKS_ER"/>
    <property type="match status" value="1"/>
</dbReference>
<dbReference type="InterPro" id="IPR011032">
    <property type="entry name" value="GroES-like_sf"/>
</dbReference>
<evidence type="ECO:0000313" key="9">
    <source>
        <dbReference type="Proteomes" id="UP000189677"/>
    </source>
</evidence>